<dbReference type="PANTHER" id="PTHR46847:SF2">
    <property type="entry name" value="ABC TRANSPORTER SUGAR-BINDING PROTEIN"/>
    <property type="match status" value="1"/>
</dbReference>
<sequence length="368" mass="41486">MLPFYNFVAPIMPRFCLPLLLLLVNWMPCGWASSVVFLNPGHADEPFWRTYSQFMQAAATDLGLQLEVVYAGRNKQRMLQQAHELRTRTRQPDYLLFTNEEYVGPELLRLFADSPSRLFALHSTLTADQQARTGASREKHANWIGSLVVNDQQAGALMAEGLLALHATQAPIEMLAFSGARNTPSATLREAGLQAVLQTHPKVQLRQLVYGEWNRQRAYEQALSLLQRYPQVSHVWSANDEMAFGVLQAARELGRQPGRDLHLTGLNNSTALFQAYRAGDIEVLVTGHFTLGAWALVMLHDHAKGLDFADYGGKDQVAKLFRQVSAAQSLRLEQRLSQPGQGIDFRRYSRQANPRLRAYRFSIDALLR</sequence>
<comment type="subcellular location">
    <subcellularLocation>
        <location evidence="1">Cell envelope</location>
    </subcellularLocation>
</comment>
<dbReference type="Proteomes" id="UP000655550">
    <property type="component" value="Unassembled WGS sequence"/>
</dbReference>
<gene>
    <name evidence="5" type="ORF">GCM10007363_13160</name>
</gene>
<dbReference type="EMBL" id="BMDE01000003">
    <property type="protein sequence ID" value="GGH91967.1"/>
    <property type="molecule type" value="Genomic_DNA"/>
</dbReference>
<dbReference type="SUPFAM" id="SSF53822">
    <property type="entry name" value="Periplasmic binding protein-like I"/>
    <property type="match status" value="1"/>
</dbReference>
<dbReference type="InterPro" id="IPR028082">
    <property type="entry name" value="Peripla_BP_I"/>
</dbReference>
<organism evidence="5 6">
    <name type="scientific">Pseudomonas fluvialis</name>
    <dbReference type="NCBI Taxonomy" id="1793966"/>
    <lineage>
        <taxon>Bacteria</taxon>
        <taxon>Pseudomonadati</taxon>
        <taxon>Pseudomonadota</taxon>
        <taxon>Gammaproteobacteria</taxon>
        <taxon>Pseudomonadales</taxon>
        <taxon>Pseudomonadaceae</taxon>
        <taxon>Pseudomonas</taxon>
    </lineage>
</organism>
<dbReference type="InterPro" id="IPR025997">
    <property type="entry name" value="SBP_2_dom"/>
</dbReference>
<evidence type="ECO:0000313" key="5">
    <source>
        <dbReference type="EMBL" id="GGH91967.1"/>
    </source>
</evidence>
<protein>
    <submittedName>
        <fullName evidence="5">Sugar ABC transporter substrate-binding protein</fullName>
    </submittedName>
</protein>
<evidence type="ECO:0000313" key="6">
    <source>
        <dbReference type="Proteomes" id="UP000655550"/>
    </source>
</evidence>
<dbReference type="Gene3D" id="3.40.50.2300">
    <property type="match status" value="2"/>
</dbReference>
<proteinExistence type="inferred from homology"/>
<keyword evidence="6" id="KW-1185">Reference proteome</keyword>
<comment type="similarity">
    <text evidence="2">Belongs to the bacterial solute-binding protein 2 family.</text>
</comment>
<keyword evidence="3" id="KW-0732">Signal</keyword>
<name>A0ABQ2AID5_9PSED</name>
<comment type="caution">
    <text evidence="5">The sequence shown here is derived from an EMBL/GenBank/DDBJ whole genome shotgun (WGS) entry which is preliminary data.</text>
</comment>
<evidence type="ECO:0000256" key="2">
    <source>
        <dbReference type="ARBA" id="ARBA00007639"/>
    </source>
</evidence>
<reference evidence="6" key="1">
    <citation type="journal article" date="2019" name="Int. J. Syst. Evol. Microbiol.">
        <title>The Global Catalogue of Microorganisms (GCM) 10K type strain sequencing project: providing services to taxonomists for standard genome sequencing and annotation.</title>
        <authorList>
            <consortium name="The Broad Institute Genomics Platform"/>
            <consortium name="The Broad Institute Genome Sequencing Center for Infectious Disease"/>
            <person name="Wu L."/>
            <person name="Ma J."/>
        </authorList>
    </citation>
    <scope>NUCLEOTIDE SEQUENCE [LARGE SCALE GENOMIC DNA]</scope>
    <source>
        <strain evidence="6">CCM 8778</strain>
    </source>
</reference>
<dbReference type="PANTHER" id="PTHR46847">
    <property type="entry name" value="D-ALLOSE-BINDING PERIPLASMIC PROTEIN-RELATED"/>
    <property type="match status" value="1"/>
</dbReference>
<evidence type="ECO:0000259" key="4">
    <source>
        <dbReference type="Pfam" id="PF13407"/>
    </source>
</evidence>
<feature type="domain" description="Periplasmic binding protein" evidence="4">
    <location>
        <begin position="150"/>
        <end position="305"/>
    </location>
</feature>
<evidence type="ECO:0000256" key="3">
    <source>
        <dbReference type="ARBA" id="ARBA00022729"/>
    </source>
</evidence>
<dbReference type="CDD" id="cd06324">
    <property type="entry name" value="PBP1_ABC_sugar_binding-like"/>
    <property type="match status" value="1"/>
</dbReference>
<accession>A0ABQ2AID5</accession>
<evidence type="ECO:0000256" key="1">
    <source>
        <dbReference type="ARBA" id="ARBA00004196"/>
    </source>
</evidence>
<dbReference type="Pfam" id="PF13407">
    <property type="entry name" value="Peripla_BP_4"/>
    <property type="match status" value="1"/>
</dbReference>